<feature type="transmembrane region" description="Helical" evidence="1">
    <location>
        <begin position="85"/>
        <end position="106"/>
    </location>
</feature>
<proteinExistence type="predicted"/>
<dbReference type="OrthoDB" id="2111682at2"/>
<protein>
    <submittedName>
        <fullName evidence="2">DUF2512 family protein</fullName>
    </submittedName>
</protein>
<keyword evidence="1" id="KW-1133">Transmembrane helix</keyword>
<dbReference type="RefSeq" id="WP_126141129.1">
    <property type="nucleotide sequence ID" value="NZ_RXHU01000026.1"/>
</dbReference>
<keyword evidence="1" id="KW-0472">Membrane</keyword>
<dbReference type="InterPro" id="IPR019649">
    <property type="entry name" value="DUF2512"/>
</dbReference>
<gene>
    <name evidence="2" type="ORF">EJQ19_10280</name>
</gene>
<keyword evidence="3" id="KW-1185">Reference proteome</keyword>
<feature type="transmembrane region" description="Helical" evidence="1">
    <location>
        <begin position="58"/>
        <end position="79"/>
    </location>
</feature>
<dbReference type="AlphaFoldDB" id="A0A3S0CCK4"/>
<dbReference type="Pfam" id="PF10710">
    <property type="entry name" value="DUF2512"/>
    <property type="match status" value="1"/>
</dbReference>
<comment type="caution">
    <text evidence="2">The sequence shown here is derived from an EMBL/GenBank/DDBJ whole genome shotgun (WGS) entry which is preliminary data.</text>
</comment>
<accession>A0A3S0CCK4</accession>
<name>A0A3S0CCK4_9BACL</name>
<evidence type="ECO:0000256" key="1">
    <source>
        <dbReference type="SAM" id="Phobius"/>
    </source>
</evidence>
<keyword evidence="1" id="KW-0812">Transmembrane</keyword>
<sequence>MLGKLLMKLVINGIILIPLVVYLSNAGWGSAFWAVFTFLLMTYVIVDQLFMRVTNNAAAVLADVLLTFVFFWLVQRYFYDWSMSYTSMAIVAVVYGIVEFFVHAYYQRDPGKLSRHSFDD</sequence>
<evidence type="ECO:0000313" key="3">
    <source>
        <dbReference type="Proteomes" id="UP000276128"/>
    </source>
</evidence>
<feature type="transmembrane region" description="Helical" evidence="1">
    <location>
        <begin position="5"/>
        <end position="24"/>
    </location>
</feature>
<dbReference type="EMBL" id="RXHU01000026">
    <property type="protein sequence ID" value="RTE09822.1"/>
    <property type="molecule type" value="Genomic_DNA"/>
</dbReference>
<dbReference type="Proteomes" id="UP000276128">
    <property type="component" value="Unassembled WGS sequence"/>
</dbReference>
<reference evidence="2 3" key="1">
    <citation type="submission" date="2018-12" db="EMBL/GenBank/DDBJ databases">
        <title>Bacillus ochoae sp. nov., Paenibacillus whitsoniae sp. nov., Paenibacillus spiritus sp. nov. Isolated from the Mars Exploration Rover during spacecraft assembly.</title>
        <authorList>
            <person name="Seuylemezian A."/>
            <person name="Vaishampayan P."/>
        </authorList>
    </citation>
    <scope>NUCLEOTIDE SEQUENCE [LARGE SCALE GENOMIC DNA]</scope>
    <source>
        <strain evidence="2 3">MER 54</strain>
    </source>
</reference>
<organism evidence="2 3">
    <name type="scientific">Paenibacillus whitsoniae</name>
    <dbReference type="NCBI Taxonomy" id="2496558"/>
    <lineage>
        <taxon>Bacteria</taxon>
        <taxon>Bacillati</taxon>
        <taxon>Bacillota</taxon>
        <taxon>Bacilli</taxon>
        <taxon>Bacillales</taxon>
        <taxon>Paenibacillaceae</taxon>
        <taxon>Paenibacillus</taxon>
    </lineage>
</organism>
<feature type="transmembrane region" description="Helical" evidence="1">
    <location>
        <begin position="30"/>
        <end position="46"/>
    </location>
</feature>
<evidence type="ECO:0000313" key="2">
    <source>
        <dbReference type="EMBL" id="RTE09822.1"/>
    </source>
</evidence>